<dbReference type="PANTHER" id="PTHR30036">
    <property type="entry name" value="D-XYLOSE-BINDING PERIPLASMIC PROTEIN"/>
    <property type="match status" value="1"/>
</dbReference>
<comment type="caution">
    <text evidence="4">The sequence shown here is derived from an EMBL/GenBank/DDBJ whole genome shotgun (WGS) entry which is preliminary data.</text>
</comment>
<evidence type="ECO:0000313" key="5">
    <source>
        <dbReference type="Proteomes" id="UP000193558"/>
    </source>
</evidence>
<dbReference type="InterPro" id="IPR028082">
    <property type="entry name" value="Peripla_BP_I"/>
</dbReference>
<dbReference type="AlphaFoldDB" id="A0A1X1D326"/>
<sequence length="289" mass="31488">MELPAQGKALGEGAIPAVLQLGRGLTQLLNEVIEHQQLSVGLNDVSQKEEDEIIDVLAQACRDVATPLIVTVRSNERVNEVLSLARSKGKRVVTLISDLRGDSRDAFVGIDNRMAGQAAAHLIGQLISSETTPTAGVLLGDYAFNCHEDREIGFRSHLRTYFPKIQLADVTVGGKEDLSDQTYIAVKSLIKHYPEISAIYNVGAGNAGLAKALEEHDMAEKVCVVSHEADHITIPLLRNGTLNFVIAQDPRAMLDKALEIAKPTEPSIQIDNAIIDFGIYTRFNIPRFS</sequence>
<dbReference type="Proteomes" id="UP000193558">
    <property type="component" value="Unassembled WGS sequence"/>
</dbReference>
<dbReference type="Gene3D" id="3.40.50.2300">
    <property type="match status" value="2"/>
</dbReference>
<feature type="domain" description="Periplasmic binding protein" evidence="3">
    <location>
        <begin position="46"/>
        <end position="262"/>
    </location>
</feature>
<dbReference type="PANTHER" id="PTHR30036:SF7">
    <property type="entry name" value="ABC TRANSPORTER PERIPLASMIC-BINDING PROTEIN YPHF"/>
    <property type="match status" value="1"/>
</dbReference>
<evidence type="ECO:0000313" key="4">
    <source>
        <dbReference type="EMBL" id="ORM71073.1"/>
    </source>
</evidence>
<dbReference type="EMBL" id="MLFR01000002">
    <property type="protein sequence ID" value="ORM71073.1"/>
    <property type="molecule type" value="Genomic_DNA"/>
</dbReference>
<organism evidence="4 5">
    <name type="scientific">Pantoea rwandensis</name>
    <dbReference type="NCBI Taxonomy" id="1076550"/>
    <lineage>
        <taxon>Bacteria</taxon>
        <taxon>Pseudomonadati</taxon>
        <taxon>Pseudomonadota</taxon>
        <taxon>Gammaproteobacteria</taxon>
        <taxon>Enterobacterales</taxon>
        <taxon>Erwiniaceae</taxon>
        <taxon>Pantoea</taxon>
    </lineage>
</organism>
<evidence type="ECO:0000259" key="3">
    <source>
        <dbReference type="Pfam" id="PF13407"/>
    </source>
</evidence>
<dbReference type="InterPro" id="IPR050555">
    <property type="entry name" value="Bact_Solute-Bind_Prot2"/>
</dbReference>
<dbReference type="GO" id="GO:0055085">
    <property type="term" value="P:transmembrane transport"/>
    <property type="evidence" value="ECO:0007669"/>
    <property type="project" value="UniProtKB-ARBA"/>
</dbReference>
<comment type="subcellular location">
    <subcellularLocation>
        <location evidence="1">Periplasm</location>
    </subcellularLocation>
</comment>
<dbReference type="CDD" id="cd06307">
    <property type="entry name" value="PBP1_sugar_binding"/>
    <property type="match status" value="1"/>
</dbReference>
<dbReference type="GO" id="GO:0030288">
    <property type="term" value="C:outer membrane-bounded periplasmic space"/>
    <property type="evidence" value="ECO:0007669"/>
    <property type="project" value="TreeGrafter"/>
</dbReference>
<reference evidence="4 5" key="1">
    <citation type="journal article" date="2017" name="Antonie Van Leeuwenhoek">
        <title>Phylogenomic resolution of the bacterial genus Pantoea and its relationship with Erwinia and Tatumella.</title>
        <authorList>
            <person name="Palmer M."/>
            <person name="Steenkamp E.T."/>
            <person name="Coetzee M.P."/>
            <person name="Chan W.Y."/>
            <person name="van Zyl E."/>
            <person name="De Maayer P."/>
            <person name="Coutinho T.A."/>
            <person name="Blom J."/>
            <person name="Smits T.H."/>
            <person name="Duffy B."/>
            <person name="Venter S.N."/>
        </authorList>
    </citation>
    <scope>NUCLEOTIDE SEQUENCE [LARGE SCALE GENOMIC DNA]</scope>
    <source>
        <strain evidence="4 5">LMG 26275</strain>
    </source>
</reference>
<proteinExistence type="inferred from homology"/>
<comment type="similarity">
    <text evidence="2">Belongs to the bacterial solute-binding protein 2 family.</text>
</comment>
<dbReference type="Pfam" id="PF13407">
    <property type="entry name" value="Peripla_BP_4"/>
    <property type="match status" value="1"/>
</dbReference>
<dbReference type="GO" id="GO:0030246">
    <property type="term" value="F:carbohydrate binding"/>
    <property type="evidence" value="ECO:0007669"/>
    <property type="project" value="TreeGrafter"/>
</dbReference>
<dbReference type="InterPro" id="IPR025997">
    <property type="entry name" value="SBP_2_dom"/>
</dbReference>
<gene>
    <name evidence="4" type="ORF">HA51_04060</name>
</gene>
<evidence type="ECO:0000256" key="1">
    <source>
        <dbReference type="ARBA" id="ARBA00004418"/>
    </source>
</evidence>
<accession>A0A1X1D326</accession>
<evidence type="ECO:0000256" key="2">
    <source>
        <dbReference type="ARBA" id="ARBA00007639"/>
    </source>
</evidence>
<name>A0A1X1D326_9GAMM</name>
<dbReference type="SUPFAM" id="SSF53822">
    <property type="entry name" value="Periplasmic binding protein-like I"/>
    <property type="match status" value="1"/>
</dbReference>
<protein>
    <recommendedName>
        <fullName evidence="3">Periplasmic binding protein domain-containing protein</fullName>
    </recommendedName>
</protein>